<evidence type="ECO:0000256" key="3">
    <source>
        <dbReference type="ARBA" id="ARBA00004496"/>
    </source>
</evidence>
<evidence type="ECO:0000256" key="7">
    <source>
        <dbReference type="ARBA" id="ARBA00022490"/>
    </source>
</evidence>
<comment type="subcellular location">
    <subcellularLocation>
        <location evidence="3">Cytoplasm</location>
    </subcellularLocation>
</comment>
<evidence type="ECO:0000256" key="21">
    <source>
        <dbReference type="SAM" id="SignalP"/>
    </source>
</evidence>
<evidence type="ECO:0000256" key="12">
    <source>
        <dbReference type="ARBA" id="ARBA00022777"/>
    </source>
</evidence>
<keyword evidence="16" id="KW-0411">Iron-sulfur</keyword>
<name>A0A4V2SM27_9FLAO</name>
<proteinExistence type="predicted"/>
<dbReference type="PRINTS" id="PR00344">
    <property type="entry name" value="BCTRLSENSOR"/>
</dbReference>
<dbReference type="Pfam" id="PF02518">
    <property type="entry name" value="HATPase_c"/>
    <property type="match status" value="1"/>
</dbReference>
<organism evidence="23 24">
    <name type="scientific">Tenacibaculum skagerrakense</name>
    <dbReference type="NCBI Taxonomy" id="186571"/>
    <lineage>
        <taxon>Bacteria</taxon>
        <taxon>Pseudomonadati</taxon>
        <taxon>Bacteroidota</taxon>
        <taxon>Flavobacteriia</taxon>
        <taxon>Flavobacteriales</taxon>
        <taxon>Flavobacteriaceae</taxon>
        <taxon>Tenacibaculum</taxon>
    </lineage>
</organism>
<keyword evidence="9" id="KW-0808">Transferase</keyword>
<keyword evidence="19" id="KW-0175">Coiled coil</keyword>
<evidence type="ECO:0000313" key="24">
    <source>
        <dbReference type="Proteomes" id="UP000294564"/>
    </source>
</evidence>
<dbReference type="Gene3D" id="3.30.565.10">
    <property type="entry name" value="Histidine kinase-like ATPase, C-terminal domain"/>
    <property type="match status" value="1"/>
</dbReference>
<dbReference type="InterPro" id="IPR005467">
    <property type="entry name" value="His_kinase_dom"/>
</dbReference>
<evidence type="ECO:0000259" key="22">
    <source>
        <dbReference type="PROSITE" id="PS50109"/>
    </source>
</evidence>
<keyword evidence="21" id="KW-0732">Signal</keyword>
<dbReference type="GO" id="GO:0000155">
    <property type="term" value="F:phosphorelay sensor kinase activity"/>
    <property type="evidence" value="ECO:0007669"/>
    <property type="project" value="InterPro"/>
</dbReference>
<dbReference type="InterPro" id="IPR004358">
    <property type="entry name" value="Sig_transdc_His_kin-like_C"/>
</dbReference>
<keyword evidence="12" id="KW-0418">Kinase</keyword>
<dbReference type="SUPFAM" id="SSF55874">
    <property type="entry name" value="ATPase domain of HSP90 chaperone/DNA topoisomerase II/histidine kinase"/>
    <property type="match status" value="1"/>
</dbReference>
<dbReference type="PANTHER" id="PTHR24421:SF10">
    <property type="entry name" value="NITRATE_NITRITE SENSOR PROTEIN NARQ"/>
    <property type="match status" value="1"/>
</dbReference>
<comment type="caution">
    <text evidence="23">The sequence shown here is derived from an EMBL/GenBank/DDBJ whole genome shotgun (WGS) entry which is preliminary data.</text>
</comment>
<evidence type="ECO:0000256" key="18">
    <source>
        <dbReference type="ARBA" id="ARBA00030800"/>
    </source>
</evidence>
<evidence type="ECO:0000256" key="4">
    <source>
        <dbReference type="ARBA" id="ARBA00012438"/>
    </source>
</evidence>
<evidence type="ECO:0000256" key="2">
    <source>
        <dbReference type="ARBA" id="ARBA00001966"/>
    </source>
</evidence>
<evidence type="ECO:0000256" key="11">
    <source>
        <dbReference type="ARBA" id="ARBA00022741"/>
    </source>
</evidence>
<dbReference type="Proteomes" id="UP000294564">
    <property type="component" value="Unassembled WGS sequence"/>
</dbReference>
<dbReference type="GO" id="GO:0005737">
    <property type="term" value="C:cytoplasm"/>
    <property type="evidence" value="ECO:0007669"/>
    <property type="project" value="UniProtKB-SubCell"/>
</dbReference>
<dbReference type="InterPro" id="IPR050482">
    <property type="entry name" value="Sensor_HK_TwoCompSys"/>
</dbReference>
<dbReference type="RefSeq" id="WP_132794113.1">
    <property type="nucleotide sequence ID" value="NZ_SLXM01000003.1"/>
</dbReference>
<keyword evidence="11" id="KW-0547">Nucleotide-binding</keyword>
<keyword evidence="20" id="KW-1133">Transmembrane helix</keyword>
<evidence type="ECO:0000256" key="16">
    <source>
        <dbReference type="ARBA" id="ARBA00023014"/>
    </source>
</evidence>
<keyword evidence="24" id="KW-1185">Reference proteome</keyword>
<dbReference type="GO" id="GO:0046983">
    <property type="term" value="F:protein dimerization activity"/>
    <property type="evidence" value="ECO:0007669"/>
    <property type="project" value="InterPro"/>
</dbReference>
<gene>
    <name evidence="23" type="ORF">EV195_10385</name>
</gene>
<dbReference type="Gene3D" id="1.25.40.10">
    <property type="entry name" value="Tetratricopeptide repeat domain"/>
    <property type="match status" value="1"/>
</dbReference>
<keyword evidence="13" id="KW-0067">ATP-binding</keyword>
<comment type="cofactor">
    <cofactor evidence="2">
        <name>[4Fe-4S] cluster</name>
        <dbReference type="ChEBI" id="CHEBI:49883"/>
    </cofactor>
</comment>
<evidence type="ECO:0000256" key="20">
    <source>
        <dbReference type="SAM" id="Phobius"/>
    </source>
</evidence>
<evidence type="ECO:0000256" key="14">
    <source>
        <dbReference type="ARBA" id="ARBA00023004"/>
    </source>
</evidence>
<dbReference type="AlphaFoldDB" id="A0A4V2SM27"/>
<comment type="catalytic activity">
    <reaction evidence="1">
        <text>ATP + protein L-histidine = ADP + protein N-phospho-L-histidine.</text>
        <dbReference type="EC" id="2.7.13.3"/>
    </reaction>
</comment>
<dbReference type="PANTHER" id="PTHR24421">
    <property type="entry name" value="NITRATE/NITRITE SENSOR PROTEIN NARX-RELATED"/>
    <property type="match status" value="1"/>
</dbReference>
<evidence type="ECO:0000256" key="19">
    <source>
        <dbReference type="SAM" id="Coils"/>
    </source>
</evidence>
<keyword evidence="14" id="KW-0408">Iron</keyword>
<dbReference type="SUPFAM" id="SSF48452">
    <property type="entry name" value="TPR-like"/>
    <property type="match status" value="1"/>
</dbReference>
<keyword evidence="7" id="KW-0963">Cytoplasm</keyword>
<dbReference type="InterPro" id="IPR011990">
    <property type="entry name" value="TPR-like_helical_dom_sf"/>
</dbReference>
<sequence>MTLSKKITQNILQIMLLMVCSFMYAQKEKPTSYYYKSAIHFGNLNKTDSAYFLMKKAKDGYKVLKDNDSIFLCNLKLFDIVGWQENLNKDRLHYLTENEEISTKDKLLLIGLNNRFGVYFFNQNSPEKSASYFHKSIYLTTKIKRPDYKSNVFINLGLLYSKKYQDSANVYLNKALNIIPKENTNKIASVYINLINLYQNQSKFTKAIELLKKTDQLILNEGKLKYKKIIYRKFSECYQRLQDYKKAFQYQSKYITYKDSLDVFNQNKAIKELDEKYKVAEKDKENLELRQKNLLTEQKRKQTQNFLFGSLILLFFGGTIAYLNLKNSRKKRLLAEQQKELEKQKNLTLLKEQEITTINAMVEGQEKERIRIAEDLHDNIGSVLATLKLHFENLKLNREKKHFNQEELYNKTEKLIDETYLKVRSIAHAKNAGVIANQGLLVAIKMMAEKISSANQLNIEIVDFGLDRRLDSNTEITIFRIIQELITNIIKHAEASEATINISHFDDNLNIIIEDNGKGFNPSIIPYNNGMGLGSIKKRVEYLHGNFQIDSAIKRGTSIIINIPL</sequence>
<dbReference type="InterPro" id="IPR011712">
    <property type="entry name" value="Sig_transdc_His_kin_sub3_dim/P"/>
</dbReference>
<dbReference type="EMBL" id="SLXM01000003">
    <property type="protein sequence ID" value="TCP25726.1"/>
    <property type="molecule type" value="Genomic_DNA"/>
</dbReference>
<dbReference type="Gene3D" id="1.20.5.1930">
    <property type="match status" value="1"/>
</dbReference>
<feature type="chain" id="PRO_5021034923" description="Oxygen sensor histidine kinase NreB" evidence="21">
    <location>
        <begin position="26"/>
        <end position="565"/>
    </location>
</feature>
<evidence type="ECO:0000256" key="15">
    <source>
        <dbReference type="ARBA" id="ARBA00023012"/>
    </source>
</evidence>
<dbReference type="PROSITE" id="PS50109">
    <property type="entry name" value="HIS_KIN"/>
    <property type="match status" value="1"/>
</dbReference>
<evidence type="ECO:0000313" key="23">
    <source>
        <dbReference type="EMBL" id="TCP25726.1"/>
    </source>
</evidence>
<feature type="transmembrane region" description="Helical" evidence="20">
    <location>
        <begin position="306"/>
        <end position="325"/>
    </location>
</feature>
<protein>
    <recommendedName>
        <fullName evidence="5">Oxygen sensor histidine kinase NreB</fullName>
        <ecNumber evidence="4">2.7.13.3</ecNumber>
    </recommendedName>
    <alternativeName>
        <fullName evidence="18">Nitrogen regulation protein B</fullName>
    </alternativeName>
</protein>
<dbReference type="Pfam" id="PF07730">
    <property type="entry name" value="HisKA_3"/>
    <property type="match status" value="1"/>
</dbReference>
<feature type="coiled-coil region" evidence="19">
    <location>
        <begin position="263"/>
        <end position="354"/>
    </location>
</feature>
<dbReference type="EC" id="2.7.13.3" evidence="4"/>
<feature type="signal peptide" evidence="21">
    <location>
        <begin position="1"/>
        <end position="25"/>
    </location>
</feature>
<dbReference type="GO" id="GO:0046872">
    <property type="term" value="F:metal ion binding"/>
    <property type="evidence" value="ECO:0007669"/>
    <property type="project" value="UniProtKB-KW"/>
</dbReference>
<dbReference type="GO" id="GO:0005524">
    <property type="term" value="F:ATP binding"/>
    <property type="evidence" value="ECO:0007669"/>
    <property type="project" value="UniProtKB-KW"/>
</dbReference>
<feature type="domain" description="Histidine kinase" evidence="22">
    <location>
        <begin position="478"/>
        <end position="565"/>
    </location>
</feature>
<evidence type="ECO:0000256" key="13">
    <source>
        <dbReference type="ARBA" id="ARBA00022840"/>
    </source>
</evidence>
<dbReference type="OrthoDB" id="9760839at2"/>
<keyword evidence="15" id="KW-0902">Two-component regulatory system</keyword>
<keyword evidence="20" id="KW-0812">Transmembrane</keyword>
<accession>A0A4V2SM27</accession>
<evidence type="ECO:0000256" key="5">
    <source>
        <dbReference type="ARBA" id="ARBA00017322"/>
    </source>
</evidence>
<evidence type="ECO:0000256" key="6">
    <source>
        <dbReference type="ARBA" id="ARBA00022485"/>
    </source>
</evidence>
<evidence type="ECO:0000256" key="1">
    <source>
        <dbReference type="ARBA" id="ARBA00000085"/>
    </source>
</evidence>
<keyword evidence="8" id="KW-0597">Phosphoprotein</keyword>
<evidence type="ECO:0000256" key="10">
    <source>
        <dbReference type="ARBA" id="ARBA00022723"/>
    </source>
</evidence>
<dbReference type="CDD" id="cd16917">
    <property type="entry name" value="HATPase_UhpB-NarQ-NarX-like"/>
    <property type="match status" value="1"/>
</dbReference>
<dbReference type="InterPro" id="IPR036890">
    <property type="entry name" value="HATPase_C_sf"/>
</dbReference>
<keyword evidence="6" id="KW-0004">4Fe-4S</keyword>
<dbReference type="SMART" id="SM00387">
    <property type="entry name" value="HATPase_c"/>
    <property type="match status" value="1"/>
</dbReference>
<evidence type="ECO:0000256" key="9">
    <source>
        <dbReference type="ARBA" id="ARBA00022679"/>
    </source>
</evidence>
<reference evidence="23 24" key="1">
    <citation type="submission" date="2019-03" db="EMBL/GenBank/DDBJ databases">
        <title>Genomic Encyclopedia of Type Strains, Phase IV (KMG-IV): sequencing the most valuable type-strain genomes for metagenomic binning, comparative biology and taxonomic classification.</title>
        <authorList>
            <person name="Goeker M."/>
        </authorList>
    </citation>
    <scope>NUCLEOTIDE SEQUENCE [LARGE SCALE GENOMIC DNA]</scope>
    <source>
        <strain evidence="23 24">DSM 14836</strain>
    </source>
</reference>
<keyword evidence="20" id="KW-0472">Membrane</keyword>
<dbReference type="InterPro" id="IPR003594">
    <property type="entry name" value="HATPase_dom"/>
</dbReference>
<dbReference type="GO" id="GO:0016020">
    <property type="term" value="C:membrane"/>
    <property type="evidence" value="ECO:0007669"/>
    <property type="project" value="InterPro"/>
</dbReference>
<evidence type="ECO:0000256" key="17">
    <source>
        <dbReference type="ARBA" id="ARBA00024827"/>
    </source>
</evidence>
<dbReference type="GO" id="GO:0051539">
    <property type="term" value="F:4 iron, 4 sulfur cluster binding"/>
    <property type="evidence" value="ECO:0007669"/>
    <property type="project" value="UniProtKB-KW"/>
</dbReference>
<evidence type="ECO:0000256" key="8">
    <source>
        <dbReference type="ARBA" id="ARBA00022553"/>
    </source>
</evidence>
<keyword evidence="10" id="KW-0479">Metal-binding</keyword>
<comment type="function">
    <text evidence="17">Member of the two-component regulatory system NreB/NreC involved in the control of dissimilatory nitrate/nitrite reduction in response to oxygen. NreB functions as a direct oxygen sensor histidine kinase which is autophosphorylated, in the absence of oxygen, probably at the conserved histidine residue, and transfers its phosphate group probably to a conserved aspartate residue of NreC. NreB/NreC activates the expression of the nitrate (narGHJI) and nitrite (nir) reductase operons, as well as the putative nitrate transporter gene narT.</text>
</comment>